<comment type="caution">
    <text evidence="1">The sequence shown here is derived from an EMBL/GenBank/DDBJ whole genome shotgun (WGS) entry which is preliminary data.</text>
</comment>
<reference evidence="2" key="1">
    <citation type="journal article" date="2019" name="Int. J. Syst. Evol. Microbiol.">
        <title>The Global Catalogue of Microorganisms (GCM) 10K type strain sequencing project: providing services to taxonomists for standard genome sequencing and annotation.</title>
        <authorList>
            <consortium name="The Broad Institute Genomics Platform"/>
            <consortium name="The Broad Institute Genome Sequencing Center for Infectious Disease"/>
            <person name="Wu L."/>
            <person name="Ma J."/>
        </authorList>
    </citation>
    <scope>NUCLEOTIDE SEQUENCE [LARGE SCALE GENOMIC DNA]</scope>
    <source>
        <strain evidence="2">NBRC 108755</strain>
    </source>
</reference>
<gene>
    <name evidence="1" type="ORF">GCM10025869_02590</name>
</gene>
<sequence>MHAGDTVEVEPFSLRFFGETHNVIHSSIPVIDNVGVLVDDEFFYGGDSYTEPGVEVELMAAPVGAPWLKIGEAMDYVLAVKPRRAFPVHDMTLSVAGKKMQADRLAWATEQGGGEFHVLEPGESIDL</sequence>
<evidence type="ECO:0000313" key="2">
    <source>
        <dbReference type="Proteomes" id="UP001157069"/>
    </source>
</evidence>
<dbReference type="Gene3D" id="3.60.15.10">
    <property type="entry name" value="Ribonuclease Z/Hydroxyacylglutathione hydrolase-like"/>
    <property type="match status" value="1"/>
</dbReference>
<organism evidence="1 2">
    <name type="scientific">Homoserinibacter gongjuensis</name>
    <dbReference type="NCBI Taxonomy" id="1162968"/>
    <lineage>
        <taxon>Bacteria</taxon>
        <taxon>Bacillati</taxon>
        <taxon>Actinomycetota</taxon>
        <taxon>Actinomycetes</taxon>
        <taxon>Micrococcales</taxon>
        <taxon>Microbacteriaceae</taxon>
        <taxon>Homoserinibacter</taxon>
    </lineage>
</organism>
<keyword evidence="2" id="KW-1185">Reference proteome</keyword>
<dbReference type="SUPFAM" id="SSF56281">
    <property type="entry name" value="Metallo-hydrolase/oxidoreductase"/>
    <property type="match status" value="1"/>
</dbReference>
<proteinExistence type="predicted"/>
<name>A0ABQ6JN65_9MICO</name>
<accession>A0ABQ6JN65</accession>
<protein>
    <submittedName>
        <fullName evidence="1">Uncharacterized protein</fullName>
    </submittedName>
</protein>
<evidence type="ECO:0000313" key="1">
    <source>
        <dbReference type="EMBL" id="GMA89730.1"/>
    </source>
</evidence>
<dbReference type="Proteomes" id="UP001157069">
    <property type="component" value="Unassembled WGS sequence"/>
</dbReference>
<dbReference type="InterPro" id="IPR036866">
    <property type="entry name" value="RibonucZ/Hydroxyglut_hydro"/>
</dbReference>
<dbReference type="EMBL" id="BSVA01000001">
    <property type="protein sequence ID" value="GMA89730.1"/>
    <property type="molecule type" value="Genomic_DNA"/>
</dbReference>